<dbReference type="SUPFAM" id="SSF109604">
    <property type="entry name" value="HD-domain/PDEase-like"/>
    <property type="match status" value="1"/>
</dbReference>
<evidence type="ECO:0000313" key="2">
    <source>
        <dbReference type="EMBL" id="MST73146.1"/>
    </source>
</evidence>
<feature type="domain" description="HD" evidence="1">
    <location>
        <begin position="29"/>
        <end position="151"/>
    </location>
</feature>
<evidence type="ECO:0000259" key="1">
    <source>
        <dbReference type="PROSITE" id="PS51831"/>
    </source>
</evidence>
<evidence type="ECO:0000313" key="3">
    <source>
        <dbReference type="Proteomes" id="UP000469325"/>
    </source>
</evidence>
<dbReference type="AlphaFoldDB" id="A0A6N7XSY6"/>
<protein>
    <submittedName>
        <fullName evidence="2">HD domain-containing protein</fullName>
    </submittedName>
</protein>
<dbReference type="Proteomes" id="UP000469325">
    <property type="component" value="Unassembled WGS sequence"/>
</dbReference>
<gene>
    <name evidence="2" type="ORF">FYJ68_08520</name>
</gene>
<dbReference type="RefSeq" id="WP_154435790.1">
    <property type="nucleotide sequence ID" value="NZ_VUNC01000007.1"/>
</dbReference>
<name>A0A6N7XSY6_9ACTN</name>
<dbReference type="InterPro" id="IPR006675">
    <property type="entry name" value="HDIG_dom"/>
</dbReference>
<dbReference type="Pfam" id="PF01966">
    <property type="entry name" value="HD"/>
    <property type="match status" value="1"/>
</dbReference>
<dbReference type="Gene3D" id="1.10.3210.10">
    <property type="entry name" value="Hypothetical protein af1432"/>
    <property type="match status" value="1"/>
</dbReference>
<dbReference type="PROSITE" id="PS51831">
    <property type="entry name" value="HD"/>
    <property type="match status" value="1"/>
</dbReference>
<sequence length="269" mass="29866">MEVDRKRVLREFRGYVGAYDMRDPKIALKAAHTVRVARLAEDIARADGLDDHDVDLAWLLGMLHDIGRFEQVRRFGTFRDADSVSHAALGVELLLGNGRALLRRFAPDDVGDDLILEAVGNHSSYELPEGLDDRTLALSQILRDADKVDILRVNCETPVGDIYPFGEDALVESGMSPLVETYFFAHRTIPTAEKSLPADMIVGHVCLVWGLTRRRATELAVAQGYLFRMLGRHFDHPATSAAMARMRYHMASWLAGEGLAVPQSELALG</sequence>
<proteinExistence type="predicted"/>
<dbReference type="EMBL" id="VUNC01000007">
    <property type="protein sequence ID" value="MST73146.1"/>
    <property type="molecule type" value="Genomic_DNA"/>
</dbReference>
<dbReference type="NCBIfam" id="TIGR00277">
    <property type="entry name" value="HDIG"/>
    <property type="match status" value="1"/>
</dbReference>
<dbReference type="SMART" id="SM00471">
    <property type="entry name" value="HDc"/>
    <property type="match status" value="1"/>
</dbReference>
<reference evidence="2 3" key="1">
    <citation type="submission" date="2019-08" db="EMBL/GenBank/DDBJ databases">
        <title>In-depth cultivation of the pig gut microbiome towards novel bacterial diversity and tailored functional studies.</title>
        <authorList>
            <person name="Wylensek D."/>
            <person name="Hitch T.C.A."/>
            <person name="Clavel T."/>
        </authorList>
    </citation>
    <scope>NUCLEOTIDE SEQUENCE [LARGE SCALE GENOMIC DNA]</scope>
    <source>
        <strain evidence="2 3">CA-Schmier-601-WT-1</strain>
    </source>
</reference>
<comment type="caution">
    <text evidence="2">The sequence shown here is derived from an EMBL/GenBank/DDBJ whole genome shotgun (WGS) entry which is preliminary data.</text>
</comment>
<accession>A0A6N7XSY6</accession>
<dbReference type="CDD" id="cd00077">
    <property type="entry name" value="HDc"/>
    <property type="match status" value="1"/>
</dbReference>
<keyword evidence="3" id="KW-1185">Reference proteome</keyword>
<dbReference type="InterPro" id="IPR006674">
    <property type="entry name" value="HD_domain"/>
</dbReference>
<dbReference type="InterPro" id="IPR003607">
    <property type="entry name" value="HD/PDEase_dom"/>
</dbReference>
<organism evidence="2 3">
    <name type="scientific">Olsenella porci</name>
    <dbReference type="NCBI Taxonomy" id="2652279"/>
    <lineage>
        <taxon>Bacteria</taxon>
        <taxon>Bacillati</taxon>
        <taxon>Actinomycetota</taxon>
        <taxon>Coriobacteriia</taxon>
        <taxon>Coriobacteriales</taxon>
        <taxon>Atopobiaceae</taxon>
        <taxon>Olsenella</taxon>
    </lineage>
</organism>